<evidence type="ECO:0000313" key="3">
    <source>
        <dbReference type="Proteomes" id="UP000215914"/>
    </source>
</evidence>
<dbReference type="EMBL" id="MNCJ02000317">
    <property type="protein sequence ID" value="KAF5818244.1"/>
    <property type="molecule type" value="Genomic_DNA"/>
</dbReference>
<protein>
    <submittedName>
        <fullName evidence="2">Uncharacterized protein</fullName>
    </submittedName>
</protein>
<evidence type="ECO:0000256" key="1">
    <source>
        <dbReference type="SAM" id="Phobius"/>
    </source>
</evidence>
<sequence length="82" mass="9660">MYGLFDLTAPPQSAGIKNSYRLFNIIICLVSPQRMMLIKPSYKLKLTLKPHHLEEIHNETINRIILFLLFLIFFTYTLHVLI</sequence>
<gene>
    <name evidence="2" type="ORF">HanXRQr2_Chr02g0062781</name>
</gene>
<keyword evidence="1" id="KW-0472">Membrane</keyword>
<dbReference type="AlphaFoldDB" id="A0A9K3JNC7"/>
<name>A0A9K3JNC7_HELAN</name>
<dbReference type="Gramene" id="mRNA:HanXRQr2_Chr02g0062781">
    <property type="protein sequence ID" value="CDS:HanXRQr2_Chr02g0062781.1"/>
    <property type="gene ID" value="HanXRQr2_Chr02g0062781"/>
</dbReference>
<reference evidence="2" key="2">
    <citation type="submission" date="2020-06" db="EMBL/GenBank/DDBJ databases">
        <title>Helianthus annuus Genome sequencing and assembly Release 2.</title>
        <authorList>
            <person name="Gouzy J."/>
            <person name="Langlade N."/>
            <person name="Munos S."/>
        </authorList>
    </citation>
    <scope>NUCLEOTIDE SEQUENCE</scope>
    <source>
        <tissue evidence="2">Leaves</tissue>
    </source>
</reference>
<feature type="transmembrane region" description="Helical" evidence="1">
    <location>
        <begin position="60"/>
        <end position="81"/>
    </location>
</feature>
<accession>A0A9K3JNC7</accession>
<reference evidence="2" key="1">
    <citation type="journal article" date="2017" name="Nature">
        <title>The sunflower genome provides insights into oil metabolism, flowering and Asterid evolution.</title>
        <authorList>
            <person name="Badouin H."/>
            <person name="Gouzy J."/>
            <person name="Grassa C.J."/>
            <person name="Murat F."/>
            <person name="Staton S.E."/>
            <person name="Cottret L."/>
            <person name="Lelandais-Briere C."/>
            <person name="Owens G.L."/>
            <person name="Carrere S."/>
            <person name="Mayjonade B."/>
            <person name="Legrand L."/>
            <person name="Gill N."/>
            <person name="Kane N.C."/>
            <person name="Bowers J.E."/>
            <person name="Hubner S."/>
            <person name="Bellec A."/>
            <person name="Berard A."/>
            <person name="Berges H."/>
            <person name="Blanchet N."/>
            <person name="Boniface M.C."/>
            <person name="Brunel D."/>
            <person name="Catrice O."/>
            <person name="Chaidir N."/>
            <person name="Claudel C."/>
            <person name="Donnadieu C."/>
            <person name="Faraut T."/>
            <person name="Fievet G."/>
            <person name="Helmstetter N."/>
            <person name="King M."/>
            <person name="Knapp S.J."/>
            <person name="Lai Z."/>
            <person name="Le Paslier M.C."/>
            <person name="Lippi Y."/>
            <person name="Lorenzon L."/>
            <person name="Mandel J.R."/>
            <person name="Marage G."/>
            <person name="Marchand G."/>
            <person name="Marquand E."/>
            <person name="Bret-Mestries E."/>
            <person name="Morien E."/>
            <person name="Nambeesan S."/>
            <person name="Nguyen T."/>
            <person name="Pegot-Espagnet P."/>
            <person name="Pouilly N."/>
            <person name="Raftis F."/>
            <person name="Sallet E."/>
            <person name="Schiex T."/>
            <person name="Thomas J."/>
            <person name="Vandecasteele C."/>
            <person name="Vares D."/>
            <person name="Vear F."/>
            <person name="Vautrin S."/>
            <person name="Crespi M."/>
            <person name="Mangin B."/>
            <person name="Burke J.M."/>
            <person name="Salse J."/>
            <person name="Munos S."/>
            <person name="Vincourt P."/>
            <person name="Rieseberg L.H."/>
            <person name="Langlade N.B."/>
        </authorList>
    </citation>
    <scope>NUCLEOTIDE SEQUENCE</scope>
    <source>
        <tissue evidence="2">Leaves</tissue>
    </source>
</reference>
<organism evidence="2 3">
    <name type="scientific">Helianthus annuus</name>
    <name type="common">Common sunflower</name>
    <dbReference type="NCBI Taxonomy" id="4232"/>
    <lineage>
        <taxon>Eukaryota</taxon>
        <taxon>Viridiplantae</taxon>
        <taxon>Streptophyta</taxon>
        <taxon>Embryophyta</taxon>
        <taxon>Tracheophyta</taxon>
        <taxon>Spermatophyta</taxon>
        <taxon>Magnoliopsida</taxon>
        <taxon>eudicotyledons</taxon>
        <taxon>Gunneridae</taxon>
        <taxon>Pentapetalae</taxon>
        <taxon>asterids</taxon>
        <taxon>campanulids</taxon>
        <taxon>Asterales</taxon>
        <taxon>Asteraceae</taxon>
        <taxon>Asteroideae</taxon>
        <taxon>Heliantheae alliance</taxon>
        <taxon>Heliantheae</taxon>
        <taxon>Helianthus</taxon>
    </lineage>
</organism>
<comment type="caution">
    <text evidence="2">The sequence shown here is derived from an EMBL/GenBank/DDBJ whole genome shotgun (WGS) entry which is preliminary data.</text>
</comment>
<keyword evidence="1" id="KW-1133">Transmembrane helix</keyword>
<keyword evidence="1" id="KW-0812">Transmembrane</keyword>
<dbReference type="Proteomes" id="UP000215914">
    <property type="component" value="Unassembled WGS sequence"/>
</dbReference>
<keyword evidence="3" id="KW-1185">Reference proteome</keyword>
<proteinExistence type="predicted"/>
<evidence type="ECO:0000313" key="2">
    <source>
        <dbReference type="EMBL" id="KAF5818244.1"/>
    </source>
</evidence>